<evidence type="ECO:0000313" key="3">
    <source>
        <dbReference type="Proteomes" id="UP001054945"/>
    </source>
</evidence>
<dbReference type="EMBL" id="BPLR01009758">
    <property type="protein sequence ID" value="GIY34363.1"/>
    <property type="molecule type" value="Genomic_DNA"/>
</dbReference>
<evidence type="ECO:0000256" key="1">
    <source>
        <dbReference type="SAM" id="MobiDB-lite"/>
    </source>
</evidence>
<sequence>MRQQNLSTFHFQLDPQKYHPHPTHCSPLKLTQIQKRLNQSPPLQTFPEKRIKKINTKMLFSNPPILTFLSLPQPVNLTRPQSLSSPNPSPFSTTNPPPLQPRSRGHLELTAN</sequence>
<protein>
    <submittedName>
        <fullName evidence="2">Uncharacterized protein</fullName>
    </submittedName>
</protein>
<comment type="caution">
    <text evidence="2">The sequence shown here is derived from an EMBL/GenBank/DDBJ whole genome shotgun (WGS) entry which is preliminary data.</text>
</comment>
<organism evidence="2 3">
    <name type="scientific">Caerostris extrusa</name>
    <name type="common">Bark spider</name>
    <name type="synonym">Caerostris bankana</name>
    <dbReference type="NCBI Taxonomy" id="172846"/>
    <lineage>
        <taxon>Eukaryota</taxon>
        <taxon>Metazoa</taxon>
        <taxon>Ecdysozoa</taxon>
        <taxon>Arthropoda</taxon>
        <taxon>Chelicerata</taxon>
        <taxon>Arachnida</taxon>
        <taxon>Araneae</taxon>
        <taxon>Araneomorphae</taxon>
        <taxon>Entelegynae</taxon>
        <taxon>Araneoidea</taxon>
        <taxon>Araneidae</taxon>
        <taxon>Caerostris</taxon>
    </lineage>
</organism>
<feature type="region of interest" description="Disordered" evidence="1">
    <location>
        <begin position="76"/>
        <end position="112"/>
    </location>
</feature>
<feature type="compositionally biased region" description="Low complexity" evidence="1">
    <location>
        <begin position="80"/>
        <end position="94"/>
    </location>
</feature>
<accession>A0AAV4SIX5</accession>
<reference evidence="2 3" key="1">
    <citation type="submission" date="2021-06" db="EMBL/GenBank/DDBJ databases">
        <title>Caerostris extrusa draft genome.</title>
        <authorList>
            <person name="Kono N."/>
            <person name="Arakawa K."/>
        </authorList>
    </citation>
    <scope>NUCLEOTIDE SEQUENCE [LARGE SCALE GENOMIC DNA]</scope>
</reference>
<evidence type="ECO:0000313" key="2">
    <source>
        <dbReference type="EMBL" id="GIY34363.1"/>
    </source>
</evidence>
<proteinExistence type="predicted"/>
<dbReference type="AlphaFoldDB" id="A0AAV4SIX5"/>
<keyword evidence="3" id="KW-1185">Reference proteome</keyword>
<gene>
    <name evidence="2" type="ORF">CEXT_641471</name>
</gene>
<dbReference type="Proteomes" id="UP001054945">
    <property type="component" value="Unassembled WGS sequence"/>
</dbReference>
<name>A0AAV4SIX5_CAEEX</name>